<dbReference type="Pfam" id="PF07883">
    <property type="entry name" value="Cupin_2"/>
    <property type="match status" value="1"/>
</dbReference>
<dbReference type="EMBL" id="CP034346">
    <property type="protein sequence ID" value="AZS16193.1"/>
    <property type="molecule type" value="Genomic_DNA"/>
</dbReference>
<dbReference type="OrthoDB" id="1975977at2"/>
<dbReference type="PANTHER" id="PTHR43280:SF2">
    <property type="entry name" value="HTH-TYPE TRANSCRIPTIONAL REGULATOR EXSA"/>
    <property type="match status" value="1"/>
</dbReference>
<reference evidence="6" key="1">
    <citation type="submission" date="2018-12" db="EMBL/GenBank/DDBJ databases">
        <title>Complete genome sequence of Paenibacillus sp. MBLB1234.</title>
        <authorList>
            <person name="Nam Y.-D."/>
            <person name="Kang J."/>
            <person name="Chung W.-H."/>
            <person name="Park Y.S."/>
        </authorList>
    </citation>
    <scope>NUCLEOTIDE SEQUENCE [LARGE SCALE GENOMIC DNA]</scope>
    <source>
        <strain evidence="6">MBLB1234</strain>
    </source>
</reference>
<dbReference type="Proteomes" id="UP000270678">
    <property type="component" value="Chromosome"/>
</dbReference>
<evidence type="ECO:0000313" key="6">
    <source>
        <dbReference type="Proteomes" id="UP000270678"/>
    </source>
</evidence>
<keyword evidence="3" id="KW-0804">Transcription</keyword>
<dbReference type="InterPro" id="IPR013096">
    <property type="entry name" value="Cupin_2"/>
</dbReference>
<evidence type="ECO:0000259" key="4">
    <source>
        <dbReference type="PROSITE" id="PS01124"/>
    </source>
</evidence>
<keyword evidence="6" id="KW-1185">Reference proteome</keyword>
<evidence type="ECO:0000256" key="1">
    <source>
        <dbReference type="ARBA" id="ARBA00023015"/>
    </source>
</evidence>
<evidence type="ECO:0000256" key="3">
    <source>
        <dbReference type="ARBA" id="ARBA00023163"/>
    </source>
</evidence>
<keyword evidence="2" id="KW-0238">DNA-binding</keyword>
<keyword evidence="1" id="KW-0805">Transcription regulation</keyword>
<dbReference type="PROSITE" id="PS01124">
    <property type="entry name" value="HTH_ARAC_FAMILY_2"/>
    <property type="match status" value="1"/>
</dbReference>
<feature type="domain" description="HTH araC/xylS-type" evidence="4">
    <location>
        <begin position="191"/>
        <end position="290"/>
    </location>
</feature>
<evidence type="ECO:0000256" key="2">
    <source>
        <dbReference type="ARBA" id="ARBA00023125"/>
    </source>
</evidence>
<dbReference type="SUPFAM" id="SSF51215">
    <property type="entry name" value="Regulatory protein AraC"/>
    <property type="match status" value="1"/>
</dbReference>
<dbReference type="InterPro" id="IPR009057">
    <property type="entry name" value="Homeodomain-like_sf"/>
</dbReference>
<dbReference type="InterPro" id="IPR014710">
    <property type="entry name" value="RmlC-like_jellyroll"/>
</dbReference>
<evidence type="ECO:0000313" key="5">
    <source>
        <dbReference type="EMBL" id="AZS16193.1"/>
    </source>
</evidence>
<name>A0A3Q9IEA6_9BACL</name>
<proteinExistence type="predicted"/>
<dbReference type="SUPFAM" id="SSF46689">
    <property type="entry name" value="Homeodomain-like"/>
    <property type="match status" value="2"/>
</dbReference>
<dbReference type="Gene3D" id="2.60.120.10">
    <property type="entry name" value="Jelly Rolls"/>
    <property type="match status" value="1"/>
</dbReference>
<dbReference type="RefSeq" id="WP_127000559.1">
    <property type="nucleotide sequence ID" value="NZ_CP034346.1"/>
</dbReference>
<dbReference type="PANTHER" id="PTHR43280">
    <property type="entry name" value="ARAC-FAMILY TRANSCRIPTIONAL REGULATOR"/>
    <property type="match status" value="1"/>
</dbReference>
<dbReference type="AlphaFoldDB" id="A0A3Q9IEA6"/>
<dbReference type="InterPro" id="IPR037923">
    <property type="entry name" value="HTH-like"/>
</dbReference>
<sequence>MTPDYPEIYFPHYRSEACLFSPHTRTVENGWVCGRHVHHTMLEILLVVEGTLTTILGCNEFSQHVGDIIIVSPMMVHDFQVRLSERVSFFTMHIHIEDTEILHLIGSNNHGFYPSDHPLNQQIKSSVERMIDTLFHRGWAKMSLMREVYTILDEMQQYFSITHDIGPLSFDAELSNQVAREIQALVLRNSEEAVAGVTTDKDANSDWLEEISRKLGVSRRHCHRLFRQAFGIPPREYLMVLKQQEAMQMLVTSSDSIERIAHKIGYENVQSFSRQFTAWAGCTPSTFRKNNLNERHHLVPINLQEVGALNEYKQF</sequence>
<gene>
    <name evidence="5" type="ORF">EI981_18255</name>
</gene>
<dbReference type="Pfam" id="PF12833">
    <property type="entry name" value="HTH_18"/>
    <property type="match status" value="1"/>
</dbReference>
<dbReference type="GO" id="GO:0043565">
    <property type="term" value="F:sequence-specific DNA binding"/>
    <property type="evidence" value="ECO:0007669"/>
    <property type="project" value="InterPro"/>
</dbReference>
<protein>
    <submittedName>
        <fullName evidence="5">AraC family transcriptional regulator</fullName>
    </submittedName>
</protein>
<accession>A0A3Q9IEA6</accession>
<dbReference type="InterPro" id="IPR018060">
    <property type="entry name" value="HTH_AraC"/>
</dbReference>
<dbReference type="GO" id="GO:0003700">
    <property type="term" value="F:DNA-binding transcription factor activity"/>
    <property type="evidence" value="ECO:0007669"/>
    <property type="project" value="InterPro"/>
</dbReference>
<organism evidence="5 6">
    <name type="scientific">Paenibacillus lutimineralis</name>
    <dbReference type="NCBI Taxonomy" id="2707005"/>
    <lineage>
        <taxon>Bacteria</taxon>
        <taxon>Bacillati</taxon>
        <taxon>Bacillota</taxon>
        <taxon>Bacilli</taxon>
        <taxon>Bacillales</taxon>
        <taxon>Paenibacillaceae</taxon>
        <taxon>Paenibacillus</taxon>
    </lineage>
</organism>
<dbReference type="Gene3D" id="1.10.10.60">
    <property type="entry name" value="Homeodomain-like"/>
    <property type="match status" value="2"/>
</dbReference>
<dbReference type="SMART" id="SM00342">
    <property type="entry name" value="HTH_ARAC"/>
    <property type="match status" value="1"/>
</dbReference>
<dbReference type="KEGG" id="plut:EI981_18255"/>